<accession>A0ABT7QUG0</accession>
<dbReference type="InterPro" id="IPR003451">
    <property type="entry name" value="LytB/IspH"/>
</dbReference>
<evidence type="ECO:0000256" key="4">
    <source>
        <dbReference type="ARBA" id="ARBA00023014"/>
    </source>
</evidence>
<evidence type="ECO:0000313" key="7">
    <source>
        <dbReference type="Proteomes" id="UP001169066"/>
    </source>
</evidence>
<feature type="binding site" evidence="5">
    <location>
        <position position="120"/>
    </location>
    <ligand>
        <name>isopentenyl diphosphate</name>
        <dbReference type="ChEBI" id="CHEBI:128769"/>
    </ligand>
</feature>
<dbReference type="GO" id="GO:0051745">
    <property type="term" value="F:4-hydroxy-3-methylbut-2-enyl diphosphate reductase activity"/>
    <property type="evidence" value="ECO:0007669"/>
    <property type="project" value="UniProtKB-EC"/>
</dbReference>
<dbReference type="RefSeq" id="WP_008241688.1">
    <property type="nucleotide sequence ID" value="NZ_JAQIBC010000011.1"/>
</dbReference>
<feature type="binding site" evidence="5">
    <location>
        <position position="217"/>
    </location>
    <ligand>
        <name>dimethylallyl diphosphate</name>
        <dbReference type="ChEBI" id="CHEBI:57623"/>
    </ligand>
</feature>
<organism evidence="6 7">
    <name type="scientific">Sulfurovum xiamenensis</name>
    <dbReference type="NCBI Taxonomy" id="3019066"/>
    <lineage>
        <taxon>Bacteria</taxon>
        <taxon>Pseudomonadati</taxon>
        <taxon>Campylobacterota</taxon>
        <taxon>Epsilonproteobacteria</taxon>
        <taxon>Campylobacterales</taxon>
        <taxon>Sulfurovaceae</taxon>
        <taxon>Sulfurovum</taxon>
    </lineage>
</organism>
<feature type="binding site" evidence="5">
    <location>
        <position position="218"/>
    </location>
    <ligand>
        <name>isopentenyl diphosphate</name>
        <dbReference type="ChEBI" id="CHEBI:128769"/>
    </ligand>
</feature>
<feature type="binding site" evidence="5">
    <location>
        <position position="120"/>
    </location>
    <ligand>
        <name>(2E)-4-hydroxy-3-methylbut-2-enyl diphosphate</name>
        <dbReference type="ChEBI" id="CHEBI:128753"/>
    </ligand>
</feature>
<feature type="binding site" evidence="5">
    <location>
        <position position="216"/>
    </location>
    <ligand>
        <name>isopentenyl diphosphate</name>
        <dbReference type="ChEBI" id="CHEBI:128769"/>
    </ligand>
</feature>
<evidence type="ECO:0000256" key="3">
    <source>
        <dbReference type="ARBA" id="ARBA00023004"/>
    </source>
</evidence>
<feature type="binding site" evidence="5">
    <location>
        <position position="36"/>
    </location>
    <ligand>
        <name>dimethylallyl diphosphate</name>
        <dbReference type="ChEBI" id="CHEBI:57623"/>
    </ligand>
</feature>
<feature type="binding site" evidence="5">
    <location>
        <position position="92"/>
    </location>
    <ligand>
        <name>[4Fe-4S] cluster</name>
        <dbReference type="ChEBI" id="CHEBI:49883"/>
    </ligand>
</feature>
<dbReference type="EMBL" id="JAQIBC010000011">
    <property type="protein sequence ID" value="MDM5264650.1"/>
    <property type="molecule type" value="Genomic_DNA"/>
</dbReference>
<comment type="catalytic activity">
    <reaction evidence="5">
        <text>isopentenyl diphosphate + 2 oxidized [2Fe-2S]-[ferredoxin] + H2O = (2E)-4-hydroxy-3-methylbut-2-enyl diphosphate + 2 reduced [2Fe-2S]-[ferredoxin] + 2 H(+)</text>
        <dbReference type="Rhea" id="RHEA:24488"/>
        <dbReference type="Rhea" id="RHEA-COMP:10000"/>
        <dbReference type="Rhea" id="RHEA-COMP:10001"/>
        <dbReference type="ChEBI" id="CHEBI:15377"/>
        <dbReference type="ChEBI" id="CHEBI:15378"/>
        <dbReference type="ChEBI" id="CHEBI:33737"/>
        <dbReference type="ChEBI" id="CHEBI:33738"/>
        <dbReference type="ChEBI" id="CHEBI:128753"/>
        <dbReference type="ChEBI" id="CHEBI:128769"/>
        <dbReference type="EC" id="1.17.7.4"/>
    </reaction>
</comment>
<dbReference type="NCBIfam" id="NF002187">
    <property type="entry name" value="PRK01045.1-1"/>
    <property type="match status" value="1"/>
</dbReference>
<keyword evidence="1 5" id="KW-0004">4Fe-4S</keyword>
<feature type="binding site" evidence="5">
    <location>
        <position position="70"/>
    </location>
    <ligand>
        <name>(2E)-4-hydroxy-3-methylbut-2-enyl diphosphate</name>
        <dbReference type="ChEBI" id="CHEBI:128753"/>
    </ligand>
</feature>
<dbReference type="HAMAP" id="MF_00191">
    <property type="entry name" value="IspH"/>
    <property type="match status" value="1"/>
</dbReference>
<feature type="binding site" evidence="5">
    <location>
        <position position="218"/>
    </location>
    <ligand>
        <name>dimethylallyl diphosphate</name>
        <dbReference type="ChEBI" id="CHEBI:57623"/>
    </ligand>
</feature>
<name>A0ABT7QUG0_9BACT</name>
<feature type="binding site" evidence="5">
    <location>
        <position position="12"/>
    </location>
    <ligand>
        <name>[4Fe-4S] cluster</name>
        <dbReference type="ChEBI" id="CHEBI:49883"/>
    </ligand>
</feature>
<feature type="binding site" evidence="5">
    <location>
        <position position="120"/>
    </location>
    <ligand>
        <name>dimethylallyl diphosphate</name>
        <dbReference type="ChEBI" id="CHEBI:57623"/>
    </ligand>
</feature>
<comment type="caution">
    <text evidence="6">The sequence shown here is derived from an EMBL/GenBank/DDBJ whole genome shotgun (WGS) entry which is preliminary data.</text>
</comment>
<keyword evidence="5" id="KW-0414">Isoprene biosynthesis</keyword>
<dbReference type="NCBIfam" id="TIGR00216">
    <property type="entry name" value="ispH_lytB"/>
    <property type="match status" value="1"/>
</dbReference>
<feature type="active site" description="Proton donor" evidence="5">
    <location>
        <position position="122"/>
    </location>
</feature>
<feature type="binding site" evidence="5">
    <location>
        <position position="217"/>
    </location>
    <ligand>
        <name>isopentenyl diphosphate</name>
        <dbReference type="ChEBI" id="CHEBI:128769"/>
    </ligand>
</feature>
<sequence length="283" mass="31440">MKIQLASSYGFCFGVKRAIEIAEAHRGSVTYGPLIHNKDEINRLKEGFNIGLAERLEDIETNDAVVIRTHGIPKNELAVLKSQDHKVIDATCPYVTTPQNIVQKMSVEGYSIVIFGDKDHPEIKGVVSYAEDPEDAFIVLEPEELESLPLKGKVAVVSQTTKKPEDFAKIVTALLETRKEVRVFNTICTATFENQDAAAELAKKADVMIVIGGKHSSNTKQLHSICERHCKDSYLIENEQELEASWFDGKELCGISAGASTPDWIVQNVINKIQEMKKVDEVI</sequence>
<feature type="binding site" evidence="5">
    <location>
        <position position="218"/>
    </location>
    <ligand>
        <name>(2E)-4-hydroxy-3-methylbut-2-enyl diphosphate</name>
        <dbReference type="ChEBI" id="CHEBI:128753"/>
    </ligand>
</feature>
<keyword evidence="3 5" id="KW-0408">Iron</keyword>
<dbReference type="Gene3D" id="3.40.50.11270">
    <property type="match status" value="1"/>
</dbReference>
<comment type="pathway">
    <text evidence="5">Isoprenoid biosynthesis; dimethylallyl diphosphate biosynthesis; dimethylallyl diphosphate from (2E)-4-hydroxy-3-methylbutenyl diphosphate: step 1/1.</text>
</comment>
<keyword evidence="7" id="KW-1185">Reference proteome</keyword>
<keyword evidence="2 5" id="KW-0479">Metal-binding</keyword>
<feature type="binding site" evidence="5">
    <location>
        <position position="260"/>
    </location>
    <ligand>
        <name>dimethylallyl diphosphate</name>
        <dbReference type="ChEBI" id="CHEBI:57623"/>
    </ligand>
</feature>
<keyword evidence="4 5" id="KW-0411">Iron-sulfur</keyword>
<evidence type="ECO:0000256" key="5">
    <source>
        <dbReference type="HAMAP-Rule" id="MF_00191"/>
    </source>
</evidence>
<comment type="cofactor">
    <cofactor evidence="5">
        <name>[4Fe-4S] cluster</name>
        <dbReference type="ChEBI" id="CHEBI:49883"/>
    </cofactor>
    <text evidence="5">Binds 1 [4Fe-4S] cluster per subunit.</text>
</comment>
<gene>
    <name evidence="5" type="primary">ispH</name>
    <name evidence="6" type="ORF">PF327_10635</name>
</gene>
<evidence type="ECO:0000256" key="2">
    <source>
        <dbReference type="ARBA" id="ARBA00022723"/>
    </source>
</evidence>
<dbReference type="Proteomes" id="UP001169066">
    <property type="component" value="Unassembled WGS sequence"/>
</dbReference>
<feature type="binding site" evidence="5">
    <location>
        <position position="188"/>
    </location>
    <ligand>
        <name>[4Fe-4S] cluster</name>
        <dbReference type="ChEBI" id="CHEBI:49883"/>
    </ligand>
</feature>
<dbReference type="EC" id="1.17.7.4" evidence="5"/>
<comment type="similarity">
    <text evidence="5">Belongs to the IspH family.</text>
</comment>
<feature type="binding site" evidence="5">
    <location>
        <position position="70"/>
    </location>
    <ligand>
        <name>dimethylallyl diphosphate</name>
        <dbReference type="ChEBI" id="CHEBI:57623"/>
    </ligand>
</feature>
<feature type="binding site" evidence="5">
    <location>
        <position position="216"/>
    </location>
    <ligand>
        <name>(2E)-4-hydroxy-3-methylbut-2-enyl diphosphate</name>
        <dbReference type="ChEBI" id="CHEBI:128753"/>
    </ligand>
</feature>
<keyword evidence="5 6" id="KW-0560">Oxidoreductase</keyword>
<feature type="binding site" evidence="5">
    <location>
        <position position="260"/>
    </location>
    <ligand>
        <name>(2E)-4-hydroxy-3-methylbut-2-enyl diphosphate</name>
        <dbReference type="ChEBI" id="CHEBI:128753"/>
    </ligand>
</feature>
<protein>
    <recommendedName>
        <fullName evidence="5">4-hydroxy-3-methylbut-2-enyl diphosphate reductase</fullName>
        <shortName evidence="5">HMBPP reductase</shortName>
        <ecNumber evidence="5">1.17.7.4</ecNumber>
    </recommendedName>
</protein>
<feature type="binding site" evidence="5">
    <location>
        <position position="36"/>
    </location>
    <ligand>
        <name>(2E)-4-hydroxy-3-methylbut-2-enyl diphosphate</name>
        <dbReference type="ChEBI" id="CHEBI:128753"/>
    </ligand>
</feature>
<dbReference type="PANTHER" id="PTHR30426:SF0">
    <property type="entry name" value="4-HYDROXY-3-METHYLBUT-2-ENYL DIPHOSPHATE REDUCTASE"/>
    <property type="match status" value="1"/>
</dbReference>
<feature type="binding site" evidence="5">
    <location>
        <position position="160"/>
    </location>
    <ligand>
        <name>(2E)-4-hydroxy-3-methylbut-2-enyl diphosphate</name>
        <dbReference type="ChEBI" id="CHEBI:128753"/>
    </ligand>
</feature>
<comment type="catalytic activity">
    <reaction evidence="5">
        <text>dimethylallyl diphosphate + 2 oxidized [2Fe-2S]-[ferredoxin] + H2O = (2E)-4-hydroxy-3-methylbut-2-enyl diphosphate + 2 reduced [2Fe-2S]-[ferredoxin] + 2 H(+)</text>
        <dbReference type="Rhea" id="RHEA:24825"/>
        <dbReference type="Rhea" id="RHEA-COMP:10000"/>
        <dbReference type="Rhea" id="RHEA-COMP:10001"/>
        <dbReference type="ChEBI" id="CHEBI:15377"/>
        <dbReference type="ChEBI" id="CHEBI:15378"/>
        <dbReference type="ChEBI" id="CHEBI:33737"/>
        <dbReference type="ChEBI" id="CHEBI:33738"/>
        <dbReference type="ChEBI" id="CHEBI:57623"/>
        <dbReference type="ChEBI" id="CHEBI:128753"/>
        <dbReference type="EC" id="1.17.7.4"/>
    </reaction>
</comment>
<feature type="binding site" evidence="5">
    <location>
        <position position="217"/>
    </location>
    <ligand>
        <name>(2E)-4-hydroxy-3-methylbut-2-enyl diphosphate</name>
        <dbReference type="ChEBI" id="CHEBI:128753"/>
    </ligand>
</feature>
<comment type="function">
    <text evidence="5">Catalyzes the conversion of 1-hydroxy-2-methyl-2-(E)-butenyl 4-diphosphate (HMBPP) into a mixture of isopentenyl diphosphate (IPP) and dimethylallyl diphosphate (DMAPP). Acts in the terminal step of the DOXP/MEP pathway for isoprenoid precursor biosynthesis.</text>
</comment>
<dbReference type="Pfam" id="PF02401">
    <property type="entry name" value="LYTB"/>
    <property type="match status" value="1"/>
</dbReference>
<proteinExistence type="inferred from homology"/>
<dbReference type="CDD" id="cd13944">
    <property type="entry name" value="lytB_ispH"/>
    <property type="match status" value="1"/>
</dbReference>
<comment type="pathway">
    <text evidence="5">Isoprenoid biosynthesis; isopentenyl diphosphate biosynthesis via DXP pathway; isopentenyl diphosphate from 1-deoxy-D-xylulose 5-phosphate: step 6/6.</text>
</comment>
<feature type="binding site" evidence="5">
    <location>
        <position position="216"/>
    </location>
    <ligand>
        <name>dimethylallyl diphosphate</name>
        <dbReference type="ChEBI" id="CHEBI:57623"/>
    </ligand>
</feature>
<feature type="binding site" evidence="5">
    <location>
        <position position="260"/>
    </location>
    <ligand>
        <name>isopentenyl diphosphate</name>
        <dbReference type="ChEBI" id="CHEBI:128769"/>
    </ligand>
</feature>
<evidence type="ECO:0000313" key="6">
    <source>
        <dbReference type="EMBL" id="MDM5264650.1"/>
    </source>
</evidence>
<reference evidence="6" key="1">
    <citation type="submission" date="2023-01" db="EMBL/GenBank/DDBJ databases">
        <title>Sulfurovum sp. XTW-4 genome assembly.</title>
        <authorList>
            <person name="Wang J."/>
        </authorList>
    </citation>
    <scope>NUCLEOTIDE SEQUENCE</scope>
    <source>
        <strain evidence="6">XTW-4</strain>
    </source>
</reference>
<dbReference type="Gene3D" id="3.40.1010.20">
    <property type="entry name" value="4-hydroxy-3-methylbut-2-enyl diphosphate reductase, catalytic domain"/>
    <property type="match status" value="2"/>
</dbReference>
<evidence type="ECO:0000256" key="1">
    <source>
        <dbReference type="ARBA" id="ARBA00022485"/>
    </source>
</evidence>
<feature type="binding site" evidence="5">
    <location>
        <position position="36"/>
    </location>
    <ligand>
        <name>isopentenyl diphosphate</name>
        <dbReference type="ChEBI" id="CHEBI:128769"/>
    </ligand>
</feature>
<feature type="binding site" evidence="5">
    <location>
        <position position="70"/>
    </location>
    <ligand>
        <name>isopentenyl diphosphate</name>
        <dbReference type="ChEBI" id="CHEBI:128769"/>
    </ligand>
</feature>
<dbReference type="PANTHER" id="PTHR30426">
    <property type="entry name" value="4-HYDROXY-3-METHYLBUT-2-ENYL DIPHOSPHATE REDUCTASE"/>
    <property type="match status" value="1"/>
</dbReference>